<keyword evidence="3" id="KW-1185">Reference proteome</keyword>
<sequence length="402" mass="44488">MWPFSTKSAHVEETKAESGIVTPETWLVTHFGGGPDDISLTAHTALQVPAVASAIRLISEAAASLDVRVQRRVGGIWKDLPNHPAVRLLNNEANEWTSGFELTRGLLIEALTSDPGGFALVTRSIDNRPIAIRKYKPGIIQVEFSAEGDGKPLYKKNGKALRSSDVIHIRNAFNTAPISHARDAIAFARGLQAYGRRLFQNGARPGGLLKTTKPIGDKGVEAMLKGWAAAFSGSQNAGKTPVLWDGTDYTQLGLSSTDAQYLENRRFQNEEIARAFRVPPTMIFDLERGTWGNAEQMGREFLTYCLEPWLRELEGAYGRALLTDDERRNHRILFDRDDLTRADLTARATAISSFMQAKAINANEARQWIDLPPREGGDVYENPAITVPEKAPTPENRQDQRN</sequence>
<reference evidence="2" key="2">
    <citation type="submission" date="2020-09" db="EMBL/GenBank/DDBJ databases">
        <authorList>
            <person name="Sun Q."/>
            <person name="Kim S."/>
        </authorList>
    </citation>
    <scope>NUCLEOTIDE SEQUENCE</scope>
    <source>
        <strain evidence="2">KCTC 42097</strain>
    </source>
</reference>
<dbReference type="Proteomes" id="UP000641137">
    <property type="component" value="Unassembled WGS sequence"/>
</dbReference>
<dbReference type="RefSeq" id="WP_189488533.1">
    <property type="nucleotide sequence ID" value="NZ_BMZO01000003.1"/>
</dbReference>
<reference evidence="2" key="1">
    <citation type="journal article" date="2014" name="Int. J. Syst. Evol. Microbiol.">
        <title>Complete genome sequence of Corynebacterium casei LMG S-19264T (=DSM 44701T), isolated from a smear-ripened cheese.</title>
        <authorList>
            <consortium name="US DOE Joint Genome Institute (JGI-PGF)"/>
            <person name="Walter F."/>
            <person name="Albersmeier A."/>
            <person name="Kalinowski J."/>
            <person name="Ruckert C."/>
        </authorList>
    </citation>
    <scope>NUCLEOTIDE SEQUENCE</scope>
    <source>
        <strain evidence="2">KCTC 42097</strain>
    </source>
</reference>
<accession>A0A8J3DNL6</accession>
<dbReference type="Gene3D" id="3.40.140.120">
    <property type="match status" value="1"/>
</dbReference>
<organism evidence="2 3">
    <name type="scientific">Limoniibacter endophyticus</name>
    <dbReference type="NCBI Taxonomy" id="1565040"/>
    <lineage>
        <taxon>Bacteria</taxon>
        <taxon>Pseudomonadati</taxon>
        <taxon>Pseudomonadota</taxon>
        <taxon>Alphaproteobacteria</taxon>
        <taxon>Hyphomicrobiales</taxon>
        <taxon>Bartonellaceae</taxon>
        <taxon>Limoniibacter</taxon>
    </lineage>
</organism>
<dbReference type="InterPro" id="IPR006944">
    <property type="entry name" value="Phage/GTA_portal"/>
</dbReference>
<dbReference type="Gene3D" id="1.20.1270.210">
    <property type="match status" value="1"/>
</dbReference>
<dbReference type="NCBIfam" id="TIGR01537">
    <property type="entry name" value="portal_HK97"/>
    <property type="match status" value="1"/>
</dbReference>
<dbReference type="Gene3D" id="3.30.1120.70">
    <property type="match status" value="1"/>
</dbReference>
<name>A0A8J3DNL6_9HYPH</name>
<comment type="caution">
    <text evidence="2">The sequence shown here is derived from an EMBL/GenBank/DDBJ whole genome shotgun (WGS) entry which is preliminary data.</text>
</comment>
<dbReference type="Pfam" id="PF04860">
    <property type="entry name" value="Phage_portal"/>
    <property type="match status" value="1"/>
</dbReference>
<feature type="region of interest" description="Disordered" evidence="1">
    <location>
        <begin position="371"/>
        <end position="402"/>
    </location>
</feature>
<dbReference type="AlphaFoldDB" id="A0A8J3DNL6"/>
<evidence type="ECO:0000313" key="2">
    <source>
        <dbReference type="EMBL" id="GHC66686.1"/>
    </source>
</evidence>
<gene>
    <name evidence="2" type="ORF">GCM10010136_09970</name>
</gene>
<dbReference type="InterPro" id="IPR006427">
    <property type="entry name" value="Portal_HK97"/>
</dbReference>
<evidence type="ECO:0000313" key="3">
    <source>
        <dbReference type="Proteomes" id="UP000641137"/>
    </source>
</evidence>
<protein>
    <submittedName>
        <fullName evidence="2">Head HK97 family portal protein</fullName>
    </submittedName>
</protein>
<evidence type="ECO:0000256" key="1">
    <source>
        <dbReference type="SAM" id="MobiDB-lite"/>
    </source>
</evidence>
<proteinExistence type="predicted"/>
<dbReference type="EMBL" id="BMZO01000003">
    <property type="protein sequence ID" value="GHC66686.1"/>
    <property type="molecule type" value="Genomic_DNA"/>
</dbReference>